<dbReference type="Gene3D" id="2.30.42.10">
    <property type="match status" value="2"/>
</dbReference>
<dbReference type="PROSITE" id="PS50106">
    <property type="entry name" value="PDZ"/>
    <property type="match status" value="2"/>
</dbReference>
<dbReference type="PANTHER" id="PTHR22939">
    <property type="entry name" value="SERINE PROTEASE FAMILY S1C HTRA-RELATED"/>
    <property type="match status" value="1"/>
</dbReference>
<dbReference type="SMART" id="SM00228">
    <property type="entry name" value="PDZ"/>
    <property type="match status" value="2"/>
</dbReference>
<organism evidence="4 5">
    <name type="scientific">Longimicrobium terrae</name>
    <dbReference type="NCBI Taxonomy" id="1639882"/>
    <lineage>
        <taxon>Bacteria</taxon>
        <taxon>Pseudomonadati</taxon>
        <taxon>Gemmatimonadota</taxon>
        <taxon>Longimicrobiia</taxon>
        <taxon>Longimicrobiales</taxon>
        <taxon>Longimicrobiaceae</taxon>
        <taxon>Longimicrobium</taxon>
    </lineage>
</organism>
<feature type="chain" id="PRO_5033023153" evidence="2">
    <location>
        <begin position="24"/>
        <end position="463"/>
    </location>
</feature>
<dbReference type="PANTHER" id="PTHR22939:SF129">
    <property type="entry name" value="SERINE PROTEASE HTRA2, MITOCHONDRIAL"/>
    <property type="match status" value="1"/>
</dbReference>
<keyword evidence="5" id="KW-1185">Reference proteome</keyword>
<dbReference type="InterPro" id="IPR036034">
    <property type="entry name" value="PDZ_sf"/>
</dbReference>
<dbReference type="AlphaFoldDB" id="A0A841GXZ9"/>
<keyword evidence="2" id="KW-0732">Signal</keyword>
<evidence type="ECO:0000313" key="4">
    <source>
        <dbReference type="EMBL" id="MBB6070622.1"/>
    </source>
</evidence>
<feature type="signal peptide" evidence="2">
    <location>
        <begin position="1"/>
        <end position="23"/>
    </location>
</feature>
<evidence type="ECO:0000256" key="1">
    <source>
        <dbReference type="ARBA" id="ARBA00010541"/>
    </source>
</evidence>
<feature type="domain" description="PDZ" evidence="3">
    <location>
        <begin position="34"/>
        <end position="89"/>
    </location>
</feature>
<evidence type="ECO:0000313" key="5">
    <source>
        <dbReference type="Proteomes" id="UP000582837"/>
    </source>
</evidence>
<dbReference type="GO" id="GO:0008236">
    <property type="term" value="F:serine-type peptidase activity"/>
    <property type="evidence" value="ECO:0007669"/>
    <property type="project" value="UniProtKB-KW"/>
</dbReference>
<name>A0A841GXZ9_9BACT</name>
<accession>A0A841GXZ9</accession>
<dbReference type="EMBL" id="JACHIA010000005">
    <property type="protein sequence ID" value="MBB6070622.1"/>
    <property type="molecule type" value="Genomic_DNA"/>
</dbReference>
<keyword evidence="4" id="KW-0645">Protease</keyword>
<dbReference type="Proteomes" id="UP000582837">
    <property type="component" value="Unassembled WGS sequence"/>
</dbReference>
<dbReference type="RefSeq" id="WP_170034451.1">
    <property type="nucleotide sequence ID" value="NZ_JABDTL010000001.1"/>
</dbReference>
<comment type="similarity">
    <text evidence="1">Belongs to the peptidase S1C family.</text>
</comment>
<feature type="domain" description="PDZ" evidence="3">
    <location>
        <begin position="346"/>
        <end position="423"/>
    </location>
</feature>
<proteinExistence type="inferred from homology"/>
<gene>
    <name evidence="4" type="ORF">HNQ61_002243</name>
</gene>
<reference evidence="4 5" key="1">
    <citation type="submission" date="2020-08" db="EMBL/GenBank/DDBJ databases">
        <title>Genomic Encyclopedia of Type Strains, Phase IV (KMG-IV): sequencing the most valuable type-strain genomes for metagenomic binning, comparative biology and taxonomic classification.</title>
        <authorList>
            <person name="Goeker M."/>
        </authorList>
    </citation>
    <scope>NUCLEOTIDE SEQUENCE [LARGE SCALE GENOMIC DNA]</scope>
    <source>
        <strain evidence="4 5">DSM 29007</strain>
    </source>
</reference>
<dbReference type="InterPro" id="IPR001478">
    <property type="entry name" value="PDZ"/>
</dbReference>
<dbReference type="SUPFAM" id="SSF50156">
    <property type="entry name" value="PDZ domain-like"/>
    <property type="match status" value="2"/>
</dbReference>
<dbReference type="InterPro" id="IPR041489">
    <property type="entry name" value="PDZ_6"/>
</dbReference>
<keyword evidence="4" id="KW-0378">Hydrolase</keyword>
<evidence type="ECO:0000259" key="3">
    <source>
        <dbReference type="PROSITE" id="PS50106"/>
    </source>
</evidence>
<dbReference type="GO" id="GO:0006508">
    <property type="term" value="P:proteolysis"/>
    <property type="evidence" value="ECO:0007669"/>
    <property type="project" value="UniProtKB-KW"/>
</dbReference>
<comment type="caution">
    <text evidence="4">The sequence shown here is derived from an EMBL/GenBank/DDBJ whole genome shotgun (WGS) entry which is preliminary data.</text>
</comment>
<evidence type="ECO:0000256" key="2">
    <source>
        <dbReference type="SAM" id="SignalP"/>
    </source>
</evidence>
<sequence length="463" mass="50623">MKLRTLVLPLLAAMLAFPAAARAQNDSTPSRRPGMLGFTFDVRTRQTSDAPAQHTIRVTDVLAGSAAARAGMREGDLIVQVNGAPVADVPQASPLLQVNEGDAVRIRVRRVDGEHELRMVAGARPASQLAGMAPSERRRVIIREGVPGAPGAPMRERRRVIVRGADSLTGTHDDEVREIIIERDSLVRRGERRRLEVTVDSVRGRRGELRRTIVIDGDTVPHARMHPSVERRVVVINGDTVRDGEGFTMTVDTLSFPVQWLASRMDSLIRVVQTDSFIASRLDSLTVVLRDSLPRLLQFGPTQQALRELPDMQRQIIRLGEQTSMINVGPSARAFFMDAGRAAAAGAQLAEMNEGLSRYFGGTSEGVLVLEVSPGSPARRAGLEAGDIIVGVEGGVVQRPEDVRAALTRDEDGSMMLNVVRQGRRREITLQWDPQRDWVRVLAPSTVELDMASPHAPPSPPRP</sequence>
<dbReference type="Pfam" id="PF17820">
    <property type="entry name" value="PDZ_6"/>
    <property type="match status" value="2"/>
</dbReference>
<protein>
    <submittedName>
        <fullName evidence="4">Membrane-associated protease RseP (Regulator of RpoE activity)</fullName>
    </submittedName>
</protein>